<reference evidence="1" key="2">
    <citation type="journal article" date="2015" name="Fish Shellfish Immunol.">
        <title>Early steps in the European eel (Anguilla anguilla)-Vibrio vulnificus interaction in the gills: Role of the RtxA13 toxin.</title>
        <authorList>
            <person name="Callol A."/>
            <person name="Pajuelo D."/>
            <person name="Ebbesson L."/>
            <person name="Teles M."/>
            <person name="MacKenzie S."/>
            <person name="Amaro C."/>
        </authorList>
    </citation>
    <scope>NUCLEOTIDE SEQUENCE</scope>
</reference>
<proteinExistence type="predicted"/>
<evidence type="ECO:0000313" key="1">
    <source>
        <dbReference type="EMBL" id="JAH65549.1"/>
    </source>
</evidence>
<name>A0A0E9UI61_ANGAN</name>
<sequence length="25" mass="2876">MTSSFWLYQSLFVPTLTYGHGYGYG</sequence>
<protein>
    <submittedName>
        <fullName evidence="1">Uncharacterized protein</fullName>
    </submittedName>
</protein>
<accession>A0A0E9UI61</accession>
<dbReference type="EMBL" id="GBXM01043028">
    <property type="protein sequence ID" value="JAH65549.1"/>
    <property type="molecule type" value="Transcribed_RNA"/>
</dbReference>
<dbReference type="AlphaFoldDB" id="A0A0E9UI61"/>
<reference evidence="1" key="1">
    <citation type="submission" date="2014-11" db="EMBL/GenBank/DDBJ databases">
        <authorList>
            <person name="Amaro Gonzalez C."/>
        </authorList>
    </citation>
    <scope>NUCLEOTIDE SEQUENCE</scope>
</reference>
<organism evidence="1">
    <name type="scientific">Anguilla anguilla</name>
    <name type="common">European freshwater eel</name>
    <name type="synonym">Muraena anguilla</name>
    <dbReference type="NCBI Taxonomy" id="7936"/>
    <lineage>
        <taxon>Eukaryota</taxon>
        <taxon>Metazoa</taxon>
        <taxon>Chordata</taxon>
        <taxon>Craniata</taxon>
        <taxon>Vertebrata</taxon>
        <taxon>Euteleostomi</taxon>
        <taxon>Actinopterygii</taxon>
        <taxon>Neopterygii</taxon>
        <taxon>Teleostei</taxon>
        <taxon>Anguilliformes</taxon>
        <taxon>Anguillidae</taxon>
        <taxon>Anguilla</taxon>
    </lineage>
</organism>